<dbReference type="Pfam" id="PF07690">
    <property type="entry name" value="MFS_1"/>
    <property type="match status" value="1"/>
</dbReference>
<dbReference type="SUPFAM" id="SSF103473">
    <property type="entry name" value="MFS general substrate transporter"/>
    <property type="match status" value="1"/>
</dbReference>
<dbReference type="CDD" id="cd06173">
    <property type="entry name" value="MFS_MefA_like"/>
    <property type="match status" value="1"/>
</dbReference>
<dbReference type="PRINTS" id="PR01988">
    <property type="entry name" value="EXPORTERBACE"/>
</dbReference>
<dbReference type="GO" id="GO:0022857">
    <property type="term" value="F:transmembrane transporter activity"/>
    <property type="evidence" value="ECO:0007669"/>
    <property type="project" value="InterPro"/>
</dbReference>
<protein>
    <submittedName>
        <fullName evidence="9">Major Facilitator Superfamily protein</fullName>
    </submittedName>
</protein>
<dbReference type="OrthoDB" id="9793283at2"/>
<evidence type="ECO:0000256" key="1">
    <source>
        <dbReference type="ARBA" id="ARBA00004651"/>
    </source>
</evidence>
<dbReference type="AlphaFoldDB" id="A0A1M5SYN4"/>
<feature type="transmembrane region" description="Helical" evidence="7">
    <location>
        <begin position="208"/>
        <end position="228"/>
    </location>
</feature>
<dbReference type="GO" id="GO:0005886">
    <property type="term" value="C:plasma membrane"/>
    <property type="evidence" value="ECO:0007669"/>
    <property type="project" value="UniProtKB-SubCell"/>
</dbReference>
<dbReference type="Gene3D" id="1.20.1250.20">
    <property type="entry name" value="MFS general substrate transporter like domains"/>
    <property type="match status" value="1"/>
</dbReference>
<keyword evidence="10" id="KW-1185">Reference proteome</keyword>
<proteinExistence type="predicted"/>
<feature type="transmembrane region" description="Helical" evidence="7">
    <location>
        <begin position="155"/>
        <end position="174"/>
    </location>
</feature>
<evidence type="ECO:0000256" key="5">
    <source>
        <dbReference type="ARBA" id="ARBA00022989"/>
    </source>
</evidence>
<feature type="transmembrane region" description="Helical" evidence="7">
    <location>
        <begin position="297"/>
        <end position="319"/>
    </location>
</feature>
<feature type="transmembrane region" description="Helical" evidence="7">
    <location>
        <begin position="125"/>
        <end position="149"/>
    </location>
</feature>
<evidence type="ECO:0000259" key="8">
    <source>
        <dbReference type="PROSITE" id="PS50850"/>
    </source>
</evidence>
<keyword evidence="5 7" id="KW-1133">Transmembrane helix</keyword>
<dbReference type="Proteomes" id="UP000242520">
    <property type="component" value="Unassembled WGS sequence"/>
</dbReference>
<dbReference type="RefSeq" id="WP_072725965.1">
    <property type="nucleotide sequence ID" value="NZ_FQXH01000025.1"/>
</dbReference>
<organism evidence="9 10">
    <name type="scientific">Tepidibacter thalassicus DSM 15285</name>
    <dbReference type="NCBI Taxonomy" id="1123350"/>
    <lineage>
        <taxon>Bacteria</taxon>
        <taxon>Bacillati</taxon>
        <taxon>Bacillota</taxon>
        <taxon>Clostridia</taxon>
        <taxon>Peptostreptococcales</taxon>
        <taxon>Peptostreptococcaceae</taxon>
        <taxon>Tepidibacter</taxon>
    </lineage>
</organism>
<feature type="transmembrane region" description="Helical" evidence="7">
    <location>
        <begin position="331"/>
        <end position="354"/>
    </location>
</feature>
<evidence type="ECO:0000313" key="9">
    <source>
        <dbReference type="EMBL" id="SHH43470.1"/>
    </source>
</evidence>
<keyword evidence="3" id="KW-1003">Cell membrane</keyword>
<feature type="transmembrane region" description="Helical" evidence="7">
    <location>
        <begin position="91"/>
        <end position="113"/>
    </location>
</feature>
<evidence type="ECO:0000256" key="7">
    <source>
        <dbReference type="SAM" id="Phobius"/>
    </source>
</evidence>
<reference evidence="10" key="1">
    <citation type="submission" date="2016-11" db="EMBL/GenBank/DDBJ databases">
        <authorList>
            <person name="Varghese N."/>
            <person name="Submissions S."/>
        </authorList>
    </citation>
    <scope>NUCLEOTIDE SEQUENCE [LARGE SCALE GENOMIC DNA]</scope>
    <source>
        <strain evidence="10">DSM 15285</strain>
    </source>
</reference>
<sequence>MAILTFSQLISNMGWWLTTLALNSFVLYYKEFDTISYGLMMFFNALPILIFGYLGGKISDRLNKKKTIMVTEILRGIIVAMIPLSKNIYTIWILVFLNTTLFTVFRGALFGITKELFEEEYVMKANSIFVTCRNIGMISGPMILSLLLINKNWALPFYLDTLTYMLSALALFFIQYEKHDYIDKIHNSEKSFIEIVTVIKENKNVNKIFYYTIAYSIIAGLYNTGWFIFVKDSLKAPAEYIGIFQLFIGSGSIIGAIIINKLNTKFNKRGINYCSMIIYIISIFILSFSHSIYITQIVIFILGIGFSIFTISMGTIIQLEVEQQFIGRVSSIFHTIQLGIQLIWSSIIGILAMAVTIDNLFKYVSIIIFFVVIIFRKIFSSFARECVKCNYSD</sequence>
<feature type="transmembrane region" description="Helical" evidence="7">
    <location>
        <begin position="35"/>
        <end position="55"/>
    </location>
</feature>
<dbReference type="EMBL" id="FQXH01000025">
    <property type="protein sequence ID" value="SHH43470.1"/>
    <property type="molecule type" value="Genomic_DNA"/>
</dbReference>
<evidence type="ECO:0000256" key="4">
    <source>
        <dbReference type="ARBA" id="ARBA00022692"/>
    </source>
</evidence>
<keyword evidence="6 7" id="KW-0472">Membrane</keyword>
<feature type="transmembrane region" description="Helical" evidence="7">
    <location>
        <begin position="12"/>
        <end position="29"/>
    </location>
</feature>
<dbReference type="PANTHER" id="PTHR43266">
    <property type="entry name" value="MACROLIDE-EFFLUX PROTEIN"/>
    <property type="match status" value="1"/>
</dbReference>
<evidence type="ECO:0000313" key="10">
    <source>
        <dbReference type="Proteomes" id="UP000242520"/>
    </source>
</evidence>
<dbReference type="InterPro" id="IPR036259">
    <property type="entry name" value="MFS_trans_sf"/>
</dbReference>
<evidence type="ECO:0000256" key="2">
    <source>
        <dbReference type="ARBA" id="ARBA00022448"/>
    </source>
</evidence>
<keyword evidence="2" id="KW-0813">Transport</keyword>
<dbReference type="PANTHER" id="PTHR43266:SF2">
    <property type="entry name" value="MAJOR FACILITATOR SUPERFAMILY (MFS) PROFILE DOMAIN-CONTAINING PROTEIN"/>
    <property type="match status" value="1"/>
</dbReference>
<name>A0A1M5SYN4_9FIRM</name>
<feature type="transmembrane region" description="Helical" evidence="7">
    <location>
        <begin position="271"/>
        <end position="291"/>
    </location>
</feature>
<dbReference type="PROSITE" id="PS50850">
    <property type="entry name" value="MFS"/>
    <property type="match status" value="1"/>
</dbReference>
<dbReference type="STRING" id="1123350.SAMN02744040_01966"/>
<feature type="transmembrane region" description="Helical" evidence="7">
    <location>
        <begin position="360"/>
        <end position="379"/>
    </location>
</feature>
<keyword evidence="4 7" id="KW-0812">Transmembrane</keyword>
<dbReference type="InterPro" id="IPR020846">
    <property type="entry name" value="MFS_dom"/>
</dbReference>
<feature type="domain" description="Major facilitator superfamily (MFS) profile" evidence="8">
    <location>
        <begin position="1"/>
        <end position="388"/>
    </location>
</feature>
<gene>
    <name evidence="9" type="ORF">SAMN02744040_01966</name>
</gene>
<feature type="transmembrane region" description="Helical" evidence="7">
    <location>
        <begin position="240"/>
        <end position="259"/>
    </location>
</feature>
<dbReference type="InterPro" id="IPR011701">
    <property type="entry name" value="MFS"/>
</dbReference>
<evidence type="ECO:0000256" key="3">
    <source>
        <dbReference type="ARBA" id="ARBA00022475"/>
    </source>
</evidence>
<evidence type="ECO:0000256" key="6">
    <source>
        <dbReference type="ARBA" id="ARBA00023136"/>
    </source>
</evidence>
<dbReference type="InterPro" id="IPR022324">
    <property type="entry name" value="Bacilysin_exporter_BacE_put"/>
</dbReference>
<accession>A0A1M5SYN4</accession>
<comment type="subcellular location">
    <subcellularLocation>
        <location evidence="1">Cell membrane</location>
        <topology evidence="1">Multi-pass membrane protein</topology>
    </subcellularLocation>
</comment>